<proteinExistence type="predicted"/>
<dbReference type="PROSITE" id="PS00622">
    <property type="entry name" value="HTH_LUXR_1"/>
    <property type="match status" value="1"/>
</dbReference>
<evidence type="ECO:0000313" key="6">
    <source>
        <dbReference type="Proteomes" id="UP000190135"/>
    </source>
</evidence>
<dbReference type="InterPro" id="IPR016032">
    <property type="entry name" value="Sig_transdc_resp-reg_C-effctor"/>
</dbReference>
<gene>
    <name evidence="5" type="ORF">SAMN05428963_1199</name>
</gene>
<dbReference type="AlphaFoldDB" id="A0A1T4T521"/>
<accession>A0A1T4T521</accession>
<evidence type="ECO:0000256" key="2">
    <source>
        <dbReference type="ARBA" id="ARBA00023125"/>
    </source>
</evidence>
<reference evidence="5 6" key="1">
    <citation type="submission" date="2017-02" db="EMBL/GenBank/DDBJ databases">
        <authorList>
            <person name="Peterson S.W."/>
        </authorList>
    </citation>
    <scope>NUCLEOTIDE SEQUENCE [LARGE SCALE GENOMIC DNA]</scope>
    <source>
        <strain evidence="5 6">USBA 369</strain>
    </source>
</reference>
<dbReference type="PRINTS" id="PR00038">
    <property type="entry name" value="HTHLUXR"/>
</dbReference>
<dbReference type="GO" id="GO:0006355">
    <property type="term" value="P:regulation of DNA-templated transcription"/>
    <property type="evidence" value="ECO:0007669"/>
    <property type="project" value="InterPro"/>
</dbReference>
<dbReference type="InterPro" id="IPR036693">
    <property type="entry name" value="TF_LuxR_autoind-bd_dom_sf"/>
</dbReference>
<name>A0A1T4T521_9HYPH</name>
<dbReference type="Pfam" id="PF03472">
    <property type="entry name" value="Autoind_bind"/>
    <property type="match status" value="1"/>
</dbReference>
<dbReference type="EMBL" id="FUXL01000019">
    <property type="protein sequence ID" value="SKA35409.1"/>
    <property type="molecule type" value="Genomic_DNA"/>
</dbReference>
<keyword evidence="3" id="KW-0804">Transcription</keyword>
<organism evidence="5 6">
    <name type="scientific">Consotaella salsifontis</name>
    <dbReference type="NCBI Taxonomy" id="1365950"/>
    <lineage>
        <taxon>Bacteria</taxon>
        <taxon>Pseudomonadati</taxon>
        <taxon>Pseudomonadota</taxon>
        <taxon>Alphaproteobacteria</taxon>
        <taxon>Hyphomicrobiales</taxon>
        <taxon>Aurantimonadaceae</taxon>
        <taxon>Consotaella</taxon>
    </lineage>
</organism>
<dbReference type="InterPro" id="IPR036388">
    <property type="entry name" value="WH-like_DNA-bd_sf"/>
</dbReference>
<dbReference type="SUPFAM" id="SSF75516">
    <property type="entry name" value="Pheromone-binding domain of LuxR-like quorum-sensing transcription factors"/>
    <property type="match status" value="1"/>
</dbReference>
<dbReference type="RefSeq" id="WP_078710096.1">
    <property type="nucleotide sequence ID" value="NZ_FUXL01000019.1"/>
</dbReference>
<feature type="domain" description="HTH luxR-type" evidence="4">
    <location>
        <begin position="168"/>
        <end position="233"/>
    </location>
</feature>
<keyword evidence="2 5" id="KW-0238">DNA-binding</keyword>
<dbReference type="PROSITE" id="PS50043">
    <property type="entry name" value="HTH_LUXR_2"/>
    <property type="match status" value="1"/>
</dbReference>
<dbReference type="InterPro" id="IPR005143">
    <property type="entry name" value="TF_LuxR_autoind-bd_dom"/>
</dbReference>
<dbReference type="InterPro" id="IPR000792">
    <property type="entry name" value="Tscrpt_reg_LuxR_C"/>
</dbReference>
<evidence type="ECO:0000256" key="3">
    <source>
        <dbReference type="ARBA" id="ARBA00023163"/>
    </source>
</evidence>
<dbReference type="STRING" id="1365950.SAMN05428963_1199"/>
<dbReference type="SUPFAM" id="SSF46894">
    <property type="entry name" value="C-terminal effector domain of the bipartite response regulators"/>
    <property type="match status" value="1"/>
</dbReference>
<dbReference type="PANTHER" id="PTHR44688">
    <property type="entry name" value="DNA-BINDING TRANSCRIPTIONAL ACTIVATOR DEVR_DOSR"/>
    <property type="match status" value="1"/>
</dbReference>
<dbReference type="Gene3D" id="1.10.10.10">
    <property type="entry name" value="Winged helix-like DNA-binding domain superfamily/Winged helix DNA-binding domain"/>
    <property type="match status" value="1"/>
</dbReference>
<dbReference type="PANTHER" id="PTHR44688:SF16">
    <property type="entry name" value="DNA-BINDING TRANSCRIPTIONAL ACTIVATOR DEVR_DOSR"/>
    <property type="match status" value="1"/>
</dbReference>
<evidence type="ECO:0000313" key="5">
    <source>
        <dbReference type="EMBL" id="SKA35409.1"/>
    </source>
</evidence>
<dbReference type="CDD" id="cd06170">
    <property type="entry name" value="LuxR_C_like"/>
    <property type="match status" value="1"/>
</dbReference>
<keyword evidence="6" id="KW-1185">Reference proteome</keyword>
<dbReference type="Gene3D" id="3.30.450.80">
    <property type="entry name" value="Transcription factor LuxR-like, autoinducer-binding domain"/>
    <property type="match status" value="1"/>
</dbReference>
<keyword evidence="1" id="KW-0805">Transcription regulation</keyword>
<protein>
    <submittedName>
        <fullName evidence="5">DNA-binding transcriptional regulator, CsgD family</fullName>
    </submittedName>
</protein>
<dbReference type="SMART" id="SM00421">
    <property type="entry name" value="HTH_LUXR"/>
    <property type="match status" value="1"/>
</dbReference>
<sequence>MSATHPVFTALPMPWQEESLAEGLDQICGHYGFSHYAVVTIPAAEEGKVEMKLLLSNWTPRFRRAFERLGLARFTPVVRSLLSDPQPLAWDVEFLYGALPGEVSPAADLFVKEGVAGGVYVPVYGFGAMEGALSFFGPRADLSDRELGELQIIAFTVIGIFAAIRFEENRRNNPLTVRERECLRLAMLGKTSSEIGRMLAISEHTVSQHMNASVRKLNCANRTQAVAMAAQLGYLS</sequence>
<evidence type="ECO:0000259" key="4">
    <source>
        <dbReference type="PROSITE" id="PS50043"/>
    </source>
</evidence>
<dbReference type="Pfam" id="PF00196">
    <property type="entry name" value="GerE"/>
    <property type="match status" value="1"/>
</dbReference>
<evidence type="ECO:0000256" key="1">
    <source>
        <dbReference type="ARBA" id="ARBA00023015"/>
    </source>
</evidence>
<dbReference type="Proteomes" id="UP000190135">
    <property type="component" value="Unassembled WGS sequence"/>
</dbReference>
<dbReference type="GO" id="GO:0003677">
    <property type="term" value="F:DNA binding"/>
    <property type="evidence" value="ECO:0007669"/>
    <property type="project" value="UniProtKB-KW"/>
</dbReference>